<feature type="domain" description="Response regulatory" evidence="4">
    <location>
        <begin position="20"/>
        <end position="138"/>
    </location>
</feature>
<protein>
    <submittedName>
        <fullName evidence="5">Fimbrial protein</fullName>
    </submittedName>
</protein>
<dbReference type="InterPro" id="IPR011006">
    <property type="entry name" value="CheY-like_superfamily"/>
</dbReference>
<dbReference type="InterPro" id="IPR001789">
    <property type="entry name" value="Sig_transdc_resp-reg_receiver"/>
</dbReference>
<dbReference type="AlphaFoldDB" id="A0A494XEJ6"/>
<feature type="modified residue" description="4-aspartylphosphate" evidence="3">
    <location>
        <position position="73"/>
    </location>
</feature>
<evidence type="ECO:0000313" key="6">
    <source>
        <dbReference type="Proteomes" id="UP000280434"/>
    </source>
</evidence>
<evidence type="ECO:0000256" key="1">
    <source>
        <dbReference type="ARBA" id="ARBA00022741"/>
    </source>
</evidence>
<evidence type="ECO:0000313" key="5">
    <source>
        <dbReference type="EMBL" id="RKP49050.1"/>
    </source>
</evidence>
<keyword evidence="3" id="KW-0597">Phosphoprotein</keyword>
<dbReference type="GO" id="GO:0005524">
    <property type="term" value="F:ATP binding"/>
    <property type="evidence" value="ECO:0007669"/>
    <property type="project" value="UniProtKB-KW"/>
</dbReference>
<dbReference type="GO" id="GO:0009898">
    <property type="term" value="C:cytoplasmic side of plasma membrane"/>
    <property type="evidence" value="ECO:0007669"/>
    <property type="project" value="TreeGrafter"/>
</dbReference>
<dbReference type="RefSeq" id="WP_121277440.1">
    <property type="nucleotide sequence ID" value="NZ_RBZV01000003.1"/>
</dbReference>
<gene>
    <name evidence="5" type="ORF">D7S89_09550</name>
</gene>
<dbReference type="Pfam" id="PF13614">
    <property type="entry name" value="AAA_31"/>
    <property type="match status" value="1"/>
</dbReference>
<sequence length="407" mass="43584">MGVFDTTLLTRRAQPSATDRLIAVVSDAGSEEVIKNLMLDQGIANAHVARGTLDDAIELMRDLGHSPRHLLVDVSSSTMPVSDLMRLAEVVDPSVTVVVAGDRNDVGLFRNLLRIGVQDYLVKPLTVELVQRALASTDPAASARTGKAIGFVGARGGVGVTTIATSLARFLADKTRRRIAYVDLDLHGGAAPTMLGVVCNNGLAELLQNTQRLDQQLINQAVVAQSDRLFVLAAELPYDHDFTLRPGTVTELVTALKHHFHYVVLDLPERAGGLVDEALDACAMIHVVADRSVHATREAARLCRFAEGRPADPAISVLLNNAQQPVRGRVATTDFTHALARASVHEFPYEPNTLALAENLGEALADAKHSAFSRAVVSLADAITGSEGPAVDDAPWYARLLSKRRAG</sequence>
<dbReference type="InterPro" id="IPR050625">
    <property type="entry name" value="ParA/MinD_ATPase"/>
</dbReference>
<dbReference type="EMBL" id="RBZV01000003">
    <property type="protein sequence ID" value="RKP49050.1"/>
    <property type="molecule type" value="Genomic_DNA"/>
</dbReference>
<dbReference type="Gene3D" id="3.40.50.300">
    <property type="entry name" value="P-loop containing nucleotide triphosphate hydrolases"/>
    <property type="match status" value="1"/>
</dbReference>
<evidence type="ECO:0000256" key="3">
    <source>
        <dbReference type="PROSITE-ProRule" id="PRU00169"/>
    </source>
</evidence>
<name>A0A494XEJ6_9BURK</name>
<reference evidence="5 6" key="1">
    <citation type="submission" date="2018-10" db="EMBL/GenBank/DDBJ databases">
        <title>Paraburkholderia sp. 7MK8-2, isolated from soil.</title>
        <authorList>
            <person name="Gao Z.-H."/>
            <person name="Qiu L.-H."/>
        </authorList>
    </citation>
    <scope>NUCLEOTIDE SEQUENCE [LARGE SCALE GENOMIC DNA]</scope>
    <source>
        <strain evidence="5 6">7MK8-2</strain>
    </source>
</reference>
<accession>A0A494XEJ6</accession>
<dbReference type="InterPro" id="IPR025669">
    <property type="entry name" value="AAA_dom"/>
</dbReference>
<dbReference type="GO" id="GO:0051782">
    <property type="term" value="P:negative regulation of cell division"/>
    <property type="evidence" value="ECO:0007669"/>
    <property type="project" value="TreeGrafter"/>
</dbReference>
<dbReference type="InterPro" id="IPR027417">
    <property type="entry name" value="P-loop_NTPase"/>
</dbReference>
<dbReference type="Gene3D" id="3.40.50.2300">
    <property type="match status" value="1"/>
</dbReference>
<dbReference type="Proteomes" id="UP000280434">
    <property type="component" value="Unassembled WGS sequence"/>
</dbReference>
<dbReference type="GO" id="GO:0000160">
    <property type="term" value="P:phosphorelay signal transduction system"/>
    <property type="evidence" value="ECO:0007669"/>
    <property type="project" value="InterPro"/>
</dbReference>
<organism evidence="5 6">
    <name type="scientific">Trinickia fusca</name>
    <dbReference type="NCBI Taxonomy" id="2419777"/>
    <lineage>
        <taxon>Bacteria</taxon>
        <taxon>Pseudomonadati</taxon>
        <taxon>Pseudomonadota</taxon>
        <taxon>Betaproteobacteria</taxon>
        <taxon>Burkholderiales</taxon>
        <taxon>Burkholderiaceae</taxon>
        <taxon>Trinickia</taxon>
    </lineage>
</organism>
<keyword evidence="6" id="KW-1185">Reference proteome</keyword>
<proteinExistence type="predicted"/>
<dbReference type="SUPFAM" id="SSF52540">
    <property type="entry name" value="P-loop containing nucleoside triphosphate hydrolases"/>
    <property type="match status" value="1"/>
</dbReference>
<evidence type="ECO:0000256" key="2">
    <source>
        <dbReference type="ARBA" id="ARBA00022840"/>
    </source>
</evidence>
<dbReference type="PANTHER" id="PTHR43384:SF6">
    <property type="entry name" value="SEPTUM SITE-DETERMINING PROTEIN MIND HOMOLOG, CHLOROPLASTIC"/>
    <property type="match status" value="1"/>
</dbReference>
<dbReference type="OrthoDB" id="8595957at2"/>
<evidence type="ECO:0000259" key="4">
    <source>
        <dbReference type="PROSITE" id="PS50110"/>
    </source>
</evidence>
<keyword evidence="1" id="KW-0547">Nucleotide-binding</keyword>
<dbReference type="GO" id="GO:0005829">
    <property type="term" value="C:cytosol"/>
    <property type="evidence" value="ECO:0007669"/>
    <property type="project" value="TreeGrafter"/>
</dbReference>
<dbReference type="GO" id="GO:0016887">
    <property type="term" value="F:ATP hydrolysis activity"/>
    <property type="evidence" value="ECO:0007669"/>
    <property type="project" value="TreeGrafter"/>
</dbReference>
<keyword evidence="2" id="KW-0067">ATP-binding</keyword>
<comment type="caution">
    <text evidence="5">The sequence shown here is derived from an EMBL/GenBank/DDBJ whole genome shotgun (WGS) entry which is preliminary data.</text>
</comment>
<dbReference type="SUPFAM" id="SSF52172">
    <property type="entry name" value="CheY-like"/>
    <property type="match status" value="1"/>
</dbReference>
<dbReference type="PROSITE" id="PS50110">
    <property type="entry name" value="RESPONSE_REGULATORY"/>
    <property type="match status" value="1"/>
</dbReference>
<dbReference type="PANTHER" id="PTHR43384">
    <property type="entry name" value="SEPTUM SITE-DETERMINING PROTEIN MIND HOMOLOG, CHLOROPLASTIC-RELATED"/>
    <property type="match status" value="1"/>
</dbReference>